<proteinExistence type="predicted"/>
<accession>A0A2J6R1K7</accession>
<dbReference type="OrthoDB" id="1896086at2759"/>
<dbReference type="PROSITE" id="PS50853">
    <property type="entry name" value="FN3"/>
    <property type="match status" value="1"/>
</dbReference>
<keyword evidence="3" id="KW-1185">Reference proteome</keyword>
<dbReference type="Gene3D" id="2.60.40.10">
    <property type="entry name" value="Immunoglobulins"/>
    <property type="match status" value="1"/>
</dbReference>
<dbReference type="Proteomes" id="UP000235786">
    <property type="component" value="Unassembled WGS sequence"/>
</dbReference>
<evidence type="ECO:0000259" key="1">
    <source>
        <dbReference type="PROSITE" id="PS50853"/>
    </source>
</evidence>
<dbReference type="STRING" id="1149755.A0A2J6R1K7"/>
<sequence>MAANRATVAAGNSTGNLTGQQIAVASYINPSGDPAAWNRLIGYPKTKMPILIANVVNGPDSTVDASWTDVITRASASGKTVLGYVRTGYLGVSQQQFQTRLGSGNLADWAAQILQDVDMWYRLYGNCMGGIFFDEGWPECGVTAGDTTYVDLYKYINDYTKRTHPGALTILNPGSPIASCFEDTMDTLLTFELNYTMYVSSYTGNDWVPKDPRKLWHIIYDVPETAISQVVALSKERGAGFIQLTDEGLDNPYNILPVDSYIQSVLGAVAGGVPLNNDASAWASGSSAGAVSSLTIPTFDYSSAKLSWSAAANALGYNVYLGSTVVATVPSTMTTITIGNLAPGSTNSFYVCAVGGGGNVGPSSPTVSTTTKFLPAGHTVTNYDSSPGATSTIYKADVLIPYAFVRLYLWDSVECDFDTDAGWPVNFVIDDYVCTHYMVEDTELYIYSGTVPSGFMAVPWSWTKVASISRVITGYTYTWTLPLGTSTTDTSKFVVQAQGYNPLTNVFMPDPVDYDCKGSSLCSNPNLVKWCDKAVNTLQRTDNLTYGTGTNYPNGNCYGDGTAGCGVFIQGNNCTAISGNDMWVDYQNIRNVSGCKKCGSYHRNDGCLITVNYVSGCQNVY</sequence>
<dbReference type="Pfam" id="PF15474">
    <property type="entry name" value="MU117"/>
    <property type="match status" value="1"/>
</dbReference>
<protein>
    <recommendedName>
        <fullName evidence="1">Fibronectin type-III domain-containing protein</fullName>
    </recommendedName>
</protein>
<dbReference type="AlphaFoldDB" id="A0A2J6R1K7"/>
<dbReference type="CDD" id="cd00063">
    <property type="entry name" value="FN3"/>
    <property type="match status" value="1"/>
</dbReference>
<dbReference type="InterPro" id="IPR036116">
    <property type="entry name" value="FN3_sf"/>
</dbReference>
<organism evidence="2 3">
    <name type="scientific">Hyaloscypha variabilis (strain UAMH 11265 / GT02V1 / F)</name>
    <name type="common">Meliniomyces variabilis</name>
    <dbReference type="NCBI Taxonomy" id="1149755"/>
    <lineage>
        <taxon>Eukaryota</taxon>
        <taxon>Fungi</taxon>
        <taxon>Dikarya</taxon>
        <taxon>Ascomycota</taxon>
        <taxon>Pezizomycotina</taxon>
        <taxon>Leotiomycetes</taxon>
        <taxon>Helotiales</taxon>
        <taxon>Hyaloscyphaceae</taxon>
        <taxon>Hyaloscypha</taxon>
        <taxon>Hyaloscypha variabilis</taxon>
    </lineage>
</organism>
<dbReference type="SUPFAM" id="SSF49265">
    <property type="entry name" value="Fibronectin type III"/>
    <property type="match status" value="1"/>
</dbReference>
<dbReference type="InterPro" id="IPR029167">
    <property type="entry name" value="Mug117"/>
</dbReference>
<dbReference type="Pfam" id="PF12138">
    <property type="entry name" value="Spherulin4"/>
    <property type="match status" value="1"/>
</dbReference>
<gene>
    <name evidence="2" type="ORF">L207DRAFT_440428</name>
</gene>
<dbReference type="InterPro" id="IPR021986">
    <property type="entry name" value="Spherulin4"/>
</dbReference>
<dbReference type="PANTHER" id="PTHR35040">
    <property type="match status" value="1"/>
</dbReference>
<feature type="domain" description="Fibronectin type-III" evidence="1">
    <location>
        <begin position="290"/>
        <end position="374"/>
    </location>
</feature>
<dbReference type="Pfam" id="PF00041">
    <property type="entry name" value="fn3"/>
    <property type="match status" value="1"/>
</dbReference>
<dbReference type="PANTHER" id="PTHR35040:SF7">
    <property type="entry name" value="FIBRONECTIN TYPE-III DOMAIN-CONTAINING PROTEIN-RELATED"/>
    <property type="match status" value="1"/>
</dbReference>
<dbReference type="InterPro" id="IPR013783">
    <property type="entry name" value="Ig-like_fold"/>
</dbReference>
<reference evidence="2 3" key="1">
    <citation type="submission" date="2016-04" db="EMBL/GenBank/DDBJ databases">
        <title>A degradative enzymes factory behind the ericoid mycorrhizal symbiosis.</title>
        <authorList>
            <consortium name="DOE Joint Genome Institute"/>
            <person name="Martino E."/>
            <person name="Morin E."/>
            <person name="Grelet G."/>
            <person name="Kuo A."/>
            <person name="Kohler A."/>
            <person name="Daghino S."/>
            <person name="Barry K."/>
            <person name="Choi C."/>
            <person name="Cichocki N."/>
            <person name="Clum A."/>
            <person name="Copeland A."/>
            <person name="Hainaut M."/>
            <person name="Haridas S."/>
            <person name="Labutti K."/>
            <person name="Lindquist E."/>
            <person name="Lipzen A."/>
            <person name="Khouja H.-R."/>
            <person name="Murat C."/>
            <person name="Ohm R."/>
            <person name="Olson A."/>
            <person name="Spatafora J."/>
            <person name="Veneault-Fourrey C."/>
            <person name="Henrissat B."/>
            <person name="Grigoriev I."/>
            <person name="Martin F."/>
            <person name="Perotto S."/>
        </authorList>
    </citation>
    <scope>NUCLEOTIDE SEQUENCE [LARGE SCALE GENOMIC DNA]</scope>
    <source>
        <strain evidence="2 3">F</strain>
    </source>
</reference>
<evidence type="ECO:0000313" key="3">
    <source>
        <dbReference type="Proteomes" id="UP000235786"/>
    </source>
</evidence>
<dbReference type="InterPro" id="IPR003961">
    <property type="entry name" value="FN3_dom"/>
</dbReference>
<dbReference type="EMBL" id="KZ613959">
    <property type="protein sequence ID" value="PMD32359.1"/>
    <property type="molecule type" value="Genomic_DNA"/>
</dbReference>
<name>A0A2J6R1K7_HYAVF</name>
<evidence type="ECO:0000313" key="2">
    <source>
        <dbReference type="EMBL" id="PMD32359.1"/>
    </source>
</evidence>